<keyword evidence="6" id="KW-1185">Reference proteome</keyword>
<dbReference type="PANTHER" id="PTHR11926:SF1534">
    <property type="entry name" value="GLYCOSYLTRANSFERASE"/>
    <property type="match status" value="1"/>
</dbReference>
<dbReference type="PANTHER" id="PTHR11926">
    <property type="entry name" value="GLUCOSYL/GLUCURONOSYL TRANSFERASES"/>
    <property type="match status" value="1"/>
</dbReference>
<dbReference type="FunFam" id="3.40.50.2000:FF:000352">
    <property type="entry name" value="Glycosyltransferase"/>
    <property type="match status" value="1"/>
</dbReference>
<accession>A0AAQ3PPU7</accession>
<dbReference type="Gene3D" id="3.40.50.2000">
    <property type="entry name" value="Glycogen Phosphorylase B"/>
    <property type="match status" value="2"/>
</dbReference>
<gene>
    <name evidence="5" type="ORF">U9M48_005277</name>
</gene>
<name>A0AAQ3PPU7_PASNO</name>
<keyword evidence="2 3" id="KW-0808">Transferase</keyword>
<reference evidence="5 6" key="1">
    <citation type="submission" date="2024-02" db="EMBL/GenBank/DDBJ databases">
        <title>High-quality chromosome-scale genome assembly of Pensacola bahiagrass (Paspalum notatum Flugge var. saurae).</title>
        <authorList>
            <person name="Vega J.M."/>
            <person name="Podio M."/>
            <person name="Orjuela J."/>
            <person name="Siena L.A."/>
            <person name="Pessino S.C."/>
            <person name="Combes M.C."/>
            <person name="Mariac C."/>
            <person name="Albertini E."/>
            <person name="Pupilli F."/>
            <person name="Ortiz J.P.A."/>
            <person name="Leblanc O."/>
        </authorList>
    </citation>
    <scope>NUCLEOTIDE SEQUENCE [LARGE SCALE GENOMIC DNA]</scope>
    <source>
        <strain evidence="5">R1</strain>
        <tissue evidence="5">Leaf</tissue>
    </source>
</reference>
<dbReference type="EMBL" id="CP144745">
    <property type="protein sequence ID" value="WVZ54490.1"/>
    <property type="molecule type" value="Genomic_DNA"/>
</dbReference>
<dbReference type="PROSITE" id="PS00375">
    <property type="entry name" value="UDPGT"/>
    <property type="match status" value="1"/>
</dbReference>
<keyword evidence="3" id="KW-0328">Glycosyltransferase</keyword>
<evidence type="ECO:0000313" key="5">
    <source>
        <dbReference type="EMBL" id="WVZ54490.1"/>
    </source>
</evidence>
<dbReference type="InterPro" id="IPR002213">
    <property type="entry name" value="UDP_glucos_trans"/>
</dbReference>
<dbReference type="CDD" id="cd03784">
    <property type="entry name" value="GT1_Gtf-like"/>
    <property type="match status" value="1"/>
</dbReference>
<dbReference type="GO" id="GO:0080043">
    <property type="term" value="F:quercetin 3-O-glucosyltransferase activity"/>
    <property type="evidence" value="ECO:0007669"/>
    <property type="project" value="TreeGrafter"/>
</dbReference>
<evidence type="ECO:0000256" key="1">
    <source>
        <dbReference type="ARBA" id="ARBA00009995"/>
    </source>
</evidence>
<dbReference type="FunFam" id="3.40.50.2000:FF:000060">
    <property type="entry name" value="Glycosyltransferase"/>
    <property type="match status" value="1"/>
</dbReference>
<proteinExistence type="inferred from homology"/>
<dbReference type="AlphaFoldDB" id="A0AAQ3PPU7"/>
<dbReference type="Pfam" id="PF00201">
    <property type="entry name" value="UDPGT"/>
    <property type="match status" value="1"/>
</dbReference>
<dbReference type="InterPro" id="IPR035595">
    <property type="entry name" value="UDP_glycos_trans_CS"/>
</dbReference>
<protein>
    <recommendedName>
        <fullName evidence="4">Glycosyltransferase</fullName>
        <ecNumber evidence="4">2.4.1.-</ecNumber>
    </recommendedName>
</protein>
<comment type="similarity">
    <text evidence="1 3">Belongs to the UDP-glycosyltransferase family.</text>
</comment>
<dbReference type="EC" id="2.4.1.-" evidence="4"/>
<evidence type="ECO:0000313" key="6">
    <source>
        <dbReference type="Proteomes" id="UP001341281"/>
    </source>
</evidence>
<dbReference type="Proteomes" id="UP001341281">
    <property type="component" value="Chromosome 01"/>
</dbReference>
<evidence type="ECO:0000256" key="3">
    <source>
        <dbReference type="RuleBase" id="RU003718"/>
    </source>
</evidence>
<dbReference type="SUPFAM" id="SSF53756">
    <property type="entry name" value="UDP-Glycosyltransferase/glycogen phosphorylase"/>
    <property type="match status" value="1"/>
</dbReference>
<dbReference type="GO" id="GO:0080044">
    <property type="term" value="F:quercetin 7-O-glucosyltransferase activity"/>
    <property type="evidence" value="ECO:0007669"/>
    <property type="project" value="TreeGrafter"/>
</dbReference>
<evidence type="ECO:0000256" key="4">
    <source>
        <dbReference type="RuleBase" id="RU362057"/>
    </source>
</evidence>
<sequence>MADDEGRHQHKSHHFLVVAYGVQGHINPARVLAHRLTQLGVDGSGSVLATLSVQVAAHRRMFPSLDGDMETTDGVISYAPHSDGLDDSSMPKDAEDWVRRRRASSESLSTIVAGLADRGRPVTCIICTMVLQHVLDVAREHSIPLAIYWIQPATVLAVGYHYFHGYDEVIAAHAVDTACEVCLPGLNRPLRIGSFPSYLVDTSGSEMSKAIKDLFRELFEYIDQWRPKVLVNTFNELEENALIEMKQHLDMFVIGPMVGSSMEERIHLFTHDDAEKKRYMEWLGAQQEKSVVYVSFGSMTKKTKKQMDEIIRGLQQCGRPYLLVMRKDGLEDDDGSHSLENPHSQGMVVDWCNQLDVLSHPAVGCFVSHCGWNSTIEAMASGVPVIGVPNMFDQPTNVYLVEEEWGVGVRAQRNIDGVLTATELARCIGLVMDLGEKAMAIRERARALKELVQAAGNIGGSSERDLIDFVETIKAHDTISVNKSMSGSMKT</sequence>
<organism evidence="5 6">
    <name type="scientific">Paspalum notatum var. saurae</name>
    <dbReference type="NCBI Taxonomy" id="547442"/>
    <lineage>
        <taxon>Eukaryota</taxon>
        <taxon>Viridiplantae</taxon>
        <taxon>Streptophyta</taxon>
        <taxon>Embryophyta</taxon>
        <taxon>Tracheophyta</taxon>
        <taxon>Spermatophyta</taxon>
        <taxon>Magnoliopsida</taxon>
        <taxon>Liliopsida</taxon>
        <taxon>Poales</taxon>
        <taxon>Poaceae</taxon>
        <taxon>PACMAD clade</taxon>
        <taxon>Panicoideae</taxon>
        <taxon>Andropogonodae</taxon>
        <taxon>Paspaleae</taxon>
        <taxon>Paspalinae</taxon>
        <taxon>Paspalum</taxon>
    </lineage>
</organism>
<evidence type="ECO:0000256" key="2">
    <source>
        <dbReference type="ARBA" id="ARBA00022679"/>
    </source>
</evidence>